<evidence type="ECO:0000313" key="1">
    <source>
        <dbReference type="EMBL" id="GAA0552744.1"/>
    </source>
</evidence>
<proteinExistence type="predicted"/>
<dbReference type="RefSeq" id="WP_226767142.1">
    <property type="nucleotide sequence ID" value="NZ_BAAAEO010000003.1"/>
</dbReference>
<comment type="caution">
    <text evidence="1">The sequence shown here is derived from an EMBL/GenBank/DDBJ whole genome shotgun (WGS) entry which is preliminary data.</text>
</comment>
<dbReference type="EMBL" id="BAAAEO010000003">
    <property type="protein sequence ID" value="GAA0552744.1"/>
    <property type="molecule type" value="Genomic_DNA"/>
</dbReference>
<organism evidence="1 2">
    <name type="scientific">Rheinheimera aquimaris</name>
    <dbReference type="NCBI Taxonomy" id="412437"/>
    <lineage>
        <taxon>Bacteria</taxon>
        <taxon>Pseudomonadati</taxon>
        <taxon>Pseudomonadota</taxon>
        <taxon>Gammaproteobacteria</taxon>
        <taxon>Chromatiales</taxon>
        <taxon>Chromatiaceae</taxon>
        <taxon>Rheinheimera</taxon>
    </lineage>
</organism>
<dbReference type="InterPro" id="IPR011463">
    <property type="entry name" value="DUF1569"/>
</dbReference>
<dbReference type="Pfam" id="PF07606">
    <property type="entry name" value="DUF1569"/>
    <property type="match status" value="1"/>
</dbReference>
<sequence>MNRRKFLQAALITPVVVFAGVKTVAMARHYPLDELLTQLKRLPPDKLFSSGDWSVSMILQHLAQSIRYSRLGYPQAKSALFQYTAGAVALNVFTACGSMTHRLDEAIPGAPALIKAVPNDVAMAELIAEISQFIAWQGELAPHFAYGNLTKAQYYNAHYLHIQNHLSEISLG</sequence>
<reference evidence="2" key="1">
    <citation type="journal article" date="2019" name="Int. J. Syst. Evol. Microbiol.">
        <title>The Global Catalogue of Microorganisms (GCM) 10K type strain sequencing project: providing services to taxonomists for standard genome sequencing and annotation.</title>
        <authorList>
            <consortium name="The Broad Institute Genomics Platform"/>
            <consortium name="The Broad Institute Genome Sequencing Center for Infectious Disease"/>
            <person name="Wu L."/>
            <person name="Ma J."/>
        </authorList>
    </citation>
    <scope>NUCLEOTIDE SEQUENCE [LARGE SCALE GENOMIC DNA]</scope>
    <source>
        <strain evidence="2">JCM 14331</strain>
    </source>
</reference>
<gene>
    <name evidence="1" type="ORF">GCM10009098_20560</name>
</gene>
<accession>A0ABP3NWU7</accession>
<dbReference type="InterPro" id="IPR034660">
    <property type="entry name" value="DinB/YfiT-like"/>
</dbReference>
<keyword evidence="2" id="KW-1185">Reference proteome</keyword>
<protein>
    <submittedName>
        <fullName evidence="1">DUF1569 domain-containing protein</fullName>
    </submittedName>
</protein>
<evidence type="ECO:0000313" key="2">
    <source>
        <dbReference type="Proteomes" id="UP001501169"/>
    </source>
</evidence>
<dbReference type="Gene3D" id="1.20.120.450">
    <property type="entry name" value="dinb family like domain"/>
    <property type="match status" value="1"/>
</dbReference>
<dbReference type="Proteomes" id="UP001501169">
    <property type="component" value="Unassembled WGS sequence"/>
</dbReference>
<name>A0ABP3NWU7_9GAMM</name>